<dbReference type="InterPro" id="IPR014757">
    <property type="entry name" value="Tscrpt_reg_IclR_C"/>
</dbReference>
<dbReference type="PANTHER" id="PTHR30136">
    <property type="entry name" value="HELIX-TURN-HELIX TRANSCRIPTIONAL REGULATOR, ICLR FAMILY"/>
    <property type="match status" value="1"/>
</dbReference>
<dbReference type="InterPro" id="IPR036388">
    <property type="entry name" value="WH-like_DNA-bd_sf"/>
</dbReference>
<dbReference type="SUPFAM" id="SSF46785">
    <property type="entry name" value="Winged helix' DNA-binding domain"/>
    <property type="match status" value="1"/>
</dbReference>
<keyword evidence="1" id="KW-0805">Transcription regulation</keyword>
<dbReference type="SUPFAM" id="SSF55781">
    <property type="entry name" value="GAF domain-like"/>
    <property type="match status" value="1"/>
</dbReference>
<reference evidence="8" key="5">
    <citation type="submission" date="2017-01" db="EMBL/GenBank/DDBJ databases">
        <authorList>
            <person name="Mah S.A."/>
            <person name="Swanson W.J."/>
            <person name="Moy G.W."/>
            <person name="Vacquier V.D."/>
        </authorList>
    </citation>
    <scope>NUCLEOTIDE SEQUENCE [LARGE SCALE GENOMIC DNA]</scope>
    <source>
        <strain evidence="8">MT1</strain>
    </source>
</reference>
<evidence type="ECO:0000259" key="4">
    <source>
        <dbReference type="PROSITE" id="PS51077"/>
    </source>
</evidence>
<dbReference type="InterPro" id="IPR050707">
    <property type="entry name" value="HTH_MetabolicPath_Reg"/>
</dbReference>
<dbReference type="InterPro" id="IPR029016">
    <property type="entry name" value="GAF-like_dom_sf"/>
</dbReference>
<evidence type="ECO:0000313" key="12">
    <source>
        <dbReference type="Proteomes" id="UP000460142"/>
    </source>
</evidence>
<evidence type="ECO:0000313" key="6">
    <source>
        <dbReference type="EMBL" id="ABO61027.1"/>
    </source>
</evidence>
<dbReference type="Gene3D" id="3.30.450.40">
    <property type="match status" value="1"/>
</dbReference>
<evidence type="ECO:0000313" key="11">
    <source>
        <dbReference type="Proteomes" id="UP000198549"/>
    </source>
</evidence>
<reference evidence="7 12" key="6">
    <citation type="submission" date="2019-09" db="EMBL/GenBank/DDBJ databases">
        <title>Draft genome sequences of 48 bacterial type strains from the CCUG.</title>
        <authorList>
            <person name="Tunovic T."/>
            <person name="Pineiro-Iglesias B."/>
            <person name="Unosson C."/>
            <person name="Inganas E."/>
            <person name="Ohlen M."/>
            <person name="Cardew S."/>
            <person name="Jensie-Markopoulos S."/>
            <person name="Salva-Serra F."/>
            <person name="Jaen-Luchoro D."/>
            <person name="Karlsson R."/>
            <person name="Svensson-Stadler L."/>
            <person name="Chun J."/>
            <person name="Moore E."/>
        </authorList>
    </citation>
    <scope>NUCLEOTIDE SEQUENCE [LARGE SCALE GENOMIC DNA]</scope>
    <source>
        <strain evidence="7 12">CCUG 53116</strain>
    </source>
</reference>
<dbReference type="EMBL" id="VZPS01000004">
    <property type="protein sequence ID" value="KAB0486655.1"/>
    <property type="molecule type" value="Genomic_DNA"/>
</dbReference>
<name>C6YXG8_PSERE</name>
<sequence>MNKERTEDRNGDFIQSIERCMAVISSYTHQSAASTLSEVAKRTGLSKPTARRILLTLEQLGYVKQTESLFGLTPKMLELGYAYQSSQSLTQIAQAQLEQLTDLLNESTSLVALDGTDVIYINRVHRHRITSITLAAGTRLPAHATSSGHVLLAGLTGRALERYFETATLKPLTDRTISDPDQLRQRIDEVRARGWDAVDQELEIGRRSLAVPVFDQHGNVTAALSLSTGTAGKSLETMREDFLPHLLNAAKQISNALGYYHNKST</sequence>
<dbReference type="Proteomes" id="UP000460142">
    <property type="component" value="Unassembled WGS sequence"/>
</dbReference>
<reference evidence="10" key="4">
    <citation type="submission" date="2017-01" db="EMBL/GenBank/DDBJ databases">
        <authorList>
            <person name="Poblete-Castro I."/>
        </authorList>
    </citation>
    <scope>NUCLEOTIDE SEQUENCE [LARGE SCALE GENOMIC DNA]</scope>
    <source>
        <strain evidence="10">DSM 18361 / CCUG 53116 / MT1</strain>
    </source>
</reference>
<evidence type="ECO:0000313" key="8">
    <source>
        <dbReference type="EMBL" id="OLU04347.1"/>
    </source>
</evidence>
<keyword evidence="2" id="KW-0238">DNA-binding</keyword>
<evidence type="ECO:0000256" key="2">
    <source>
        <dbReference type="ARBA" id="ARBA00023125"/>
    </source>
</evidence>
<evidence type="ECO:0000256" key="3">
    <source>
        <dbReference type="ARBA" id="ARBA00023163"/>
    </source>
</evidence>
<keyword evidence="10" id="KW-1185">Reference proteome</keyword>
<evidence type="ECO:0000313" key="7">
    <source>
        <dbReference type="EMBL" id="KAB0486655.1"/>
    </source>
</evidence>
<dbReference type="Pfam" id="PF09339">
    <property type="entry name" value="HTH_IclR"/>
    <property type="match status" value="1"/>
</dbReference>
<proteinExistence type="predicted"/>
<dbReference type="GO" id="GO:0003700">
    <property type="term" value="F:DNA-binding transcription factor activity"/>
    <property type="evidence" value="ECO:0007669"/>
    <property type="project" value="TreeGrafter"/>
</dbReference>
<evidence type="ECO:0000313" key="10">
    <source>
        <dbReference type="Proteomes" id="UP000186756"/>
    </source>
</evidence>
<dbReference type="Gene3D" id="1.10.10.10">
    <property type="entry name" value="Winged helix-like DNA-binding domain superfamily/Winged helix DNA-binding domain"/>
    <property type="match status" value="1"/>
</dbReference>
<dbReference type="OrthoDB" id="9807558at2"/>
<organism evidence="6">
    <name type="scientific">Pseudomonas reinekei</name>
    <dbReference type="NCBI Taxonomy" id="395598"/>
    <lineage>
        <taxon>Bacteria</taxon>
        <taxon>Pseudomonadati</taxon>
        <taxon>Pseudomonadota</taxon>
        <taxon>Gammaproteobacteria</taxon>
        <taxon>Pseudomonadales</taxon>
        <taxon>Pseudomonadaceae</taxon>
        <taxon>Pseudomonas</taxon>
    </lineage>
</organism>
<gene>
    <name evidence="8" type="ORF">BVK86_08905</name>
    <name evidence="7" type="ORF">F7R15_07170</name>
    <name evidence="9" type="ORF">SAMN04490202_0621</name>
</gene>
<feature type="domain" description="HTH iclR-type" evidence="4">
    <location>
        <begin position="14"/>
        <end position="81"/>
    </location>
</feature>
<dbReference type="GO" id="GO:0003677">
    <property type="term" value="F:DNA binding"/>
    <property type="evidence" value="ECO:0007669"/>
    <property type="project" value="UniProtKB-KW"/>
</dbReference>
<dbReference type="RefSeq" id="WP_075946065.1">
    <property type="nucleotide sequence ID" value="NZ_LT629709.1"/>
</dbReference>
<dbReference type="Proteomes" id="UP000198549">
    <property type="component" value="Chromosome I"/>
</dbReference>
<dbReference type="EMBL" id="LT629709">
    <property type="protein sequence ID" value="SDO33691.1"/>
    <property type="molecule type" value="Genomic_DNA"/>
</dbReference>
<dbReference type="AlphaFoldDB" id="C6YXG8"/>
<evidence type="ECO:0000259" key="5">
    <source>
        <dbReference type="PROSITE" id="PS51078"/>
    </source>
</evidence>
<reference evidence="6" key="2">
    <citation type="journal article" date="2009" name="J. Bacteriol.">
        <title>Characterization of a gene cluster involved in 4-chlorocatechol degradation by Pseudomonas reinekei MT1.</title>
        <authorList>
            <person name="Camara B."/>
            <person name="Nikodem P."/>
            <person name="Bielecki P."/>
            <person name="Bobadilla R."/>
            <person name="Junca H."/>
            <person name="Pieper D.H."/>
        </authorList>
    </citation>
    <scope>NUCLEOTIDE SEQUENCE</scope>
    <source>
        <strain evidence="6">MT1</strain>
    </source>
</reference>
<reference evidence="6" key="1">
    <citation type="journal article" date="2008" name="Biochem. Biophys. Res. Commun.">
        <title>trans-Dienelactone hydrolase from Pseudomonas reinekei MT1, a novel zinc-dependent hydrolase.</title>
        <authorList>
            <person name="Camara B."/>
            <person name="Marin M."/>
            <person name="Schlomann M."/>
            <person name="Hecht H.J."/>
            <person name="Junca H."/>
            <person name="Pieper D.H."/>
        </authorList>
    </citation>
    <scope>NUCLEOTIDE SEQUENCE</scope>
    <source>
        <strain evidence="6">MT1</strain>
    </source>
</reference>
<dbReference type="InterPro" id="IPR036390">
    <property type="entry name" value="WH_DNA-bd_sf"/>
</dbReference>
<dbReference type="SMART" id="SM00346">
    <property type="entry name" value="HTH_ICLR"/>
    <property type="match status" value="1"/>
</dbReference>
<dbReference type="PROSITE" id="PS51077">
    <property type="entry name" value="HTH_ICLR"/>
    <property type="match status" value="1"/>
</dbReference>
<evidence type="ECO:0000313" key="9">
    <source>
        <dbReference type="EMBL" id="SDO33691.1"/>
    </source>
</evidence>
<dbReference type="EMBL" id="EF159980">
    <property type="protein sequence ID" value="ABO61027.1"/>
    <property type="molecule type" value="Genomic_DNA"/>
</dbReference>
<dbReference type="Pfam" id="PF01614">
    <property type="entry name" value="IclR_C"/>
    <property type="match status" value="1"/>
</dbReference>
<accession>C6YXG8</accession>
<evidence type="ECO:0000256" key="1">
    <source>
        <dbReference type="ARBA" id="ARBA00023015"/>
    </source>
</evidence>
<feature type="domain" description="IclR-ED" evidence="5">
    <location>
        <begin position="75"/>
        <end position="259"/>
    </location>
</feature>
<dbReference type="GO" id="GO:0045892">
    <property type="term" value="P:negative regulation of DNA-templated transcription"/>
    <property type="evidence" value="ECO:0007669"/>
    <property type="project" value="TreeGrafter"/>
</dbReference>
<protein>
    <submittedName>
        <fullName evidence="7">Helix-turn-helix domain-containing protein</fullName>
    </submittedName>
    <submittedName>
        <fullName evidence="6">Putative transcriptional regulator IclR-type</fullName>
    </submittedName>
    <submittedName>
        <fullName evidence="9">Transcriptional regulator, IclR family</fullName>
    </submittedName>
</protein>
<dbReference type="Proteomes" id="UP000186756">
    <property type="component" value="Unassembled WGS sequence"/>
</dbReference>
<dbReference type="EMBL" id="MSTQ01000004">
    <property type="protein sequence ID" value="OLU04347.1"/>
    <property type="molecule type" value="Genomic_DNA"/>
</dbReference>
<keyword evidence="3" id="KW-0804">Transcription</keyword>
<dbReference type="PANTHER" id="PTHR30136:SF34">
    <property type="entry name" value="TRANSCRIPTIONAL REGULATOR"/>
    <property type="match status" value="1"/>
</dbReference>
<dbReference type="PROSITE" id="PS51078">
    <property type="entry name" value="ICLR_ED"/>
    <property type="match status" value="1"/>
</dbReference>
<reference evidence="9 11" key="3">
    <citation type="submission" date="2016-10" db="EMBL/GenBank/DDBJ databases">
        <authorList>
            <person name="de Groot N.N."/>
        </authorList>
    </citation>
    <scope>NUCLEOTIDE SEQUENCE [LARGE SCALE GENOMIC DNA]</scope>
    <source>
        <strain evidence="9 11">BS3776</strain>
    </source>
</reference>
<dbReference type="InterPro" id="IPR005471">
    <property type="entry name" value="Tscrpt_reg_IclR_N"/>
</dbReference>